<dbReference type="AlphaFoldDB" id="A0AAJ0MRU4"/>
<proteinExistence type="predicted"/>
<dbReference type="GeneID" id="87877802"/>
<keyword evidence="2" id="KW-1185">Reference proteome</keyword>
<protein>
    <submittedName>
        <fullName evidence="1">Uncharacterized protein</fullName>
    </submittedName>
</protein>
<evidence type="ECO:0000313" key="1">
    <source>
        <dbReference type="EMBL" id="KAK3493011.1"/>
    </source>
</evidence>
<dbReference type="Proteomes" id="UP001285908">
    <property type="component" value="Unassembled WGS sequence"/>
</dbReference>
<comment type="caution">
    <text evidence="1">The sequence shown here is derived from an EMBL/GenBank/DDBJ whole genome shotgun (WGS) entry which is preliminary data.</text>
</comment>
<dbReference type="EMBL" id="JAULSX010000004">
    <property type="protein sequence ID" value="KAK3493011.1"/>
    <property type="molecule type" value="Genomic_DNA"/>
</dbReference>
<evidence type="ECO:0000313" key="2">
    <source>
        <dbReference type="Proteomes" id="UP001285908"/>
    </source>
</evidence>
<organism evidence="1 2">
    <name type="scientific">Neurospora hispaniola</name>
    <dbReference type="NCBI Taxonomy" id="588809"/>
    <lineage>
        <taxon>Eukaryota</taxon>
        <taxon>Fungi</taxon>
        <taxon>Dikarya</taxon>
        <taxon>Ascomycota</taxon>
        <taxon>Pezizomycotina</taxon>
        <taxon>Sordariomycetes</taxon>
        <taxon>Sordariomycetidae</taxon>
        <taxon>Sordariales</taxon>
        <taxon>Sordariaceae</taxon>
        <taxon>Neurospora</taxon>
    </lineage>
</organism>
<reference evidence="1 2" key="1">
    <citation type="journal article" date="2023" name="Mol. Phylogenet. Evol.">
        <title>Genome-scale phylogeny and comparative genomics of the fungal order Sordariales.</title>
        <authorList>
            <person name="Hensen N."/>
            <person name="Bonometti L."/>
            <person name="Westerberg I."/>
            <person name="Brannstrom I.O."/>
            <person name="Guillou S."/>
            <person name="Cros-Aarteil S."/>
            <person name="Calhoun S."/>
            <person name="Haridas S."/>
            <person name="Kuo A."/>
            <person name="Mondo S."/>
            <person name="Pangilinan J."/>
            <person name="Riley R."/>
            <person name="LaButti K."/>
            <person name="Andreopoulos B."/>
            <person name="Lipzen A."/>
            <person name="Chen C."/>
            <person name="Yan M."/>
            <person name="Daum C."/>
            <person name="Ng V."/>
            <person name="Clum A."/>
            <person name="Steindorff A."/>
            <person name="Ohm R.A."/>
            <person name="Martin F."/>
            <person name="Silar P."/>
            <person name="Natvig D.O."/>
            <person name="Lalanne C."/>
            <person name="Gautier V."/>
            <person name="Ament-Velasquez S.L."/>
            <person name="Kruys A."/>
            <person name="Hutchinson M.I."/>
            <person name="Powell A.J."/>
            <person name="Barry K."/>
            <person name="Miller A.N."/>
            <person name="Grigoriev I.V."/>
            <person name="Debuchy R."/>
            <person name="Gladieux P."/>
            <person name="Hiltunen Thoren M."/>
            <person name="Johannesson H."/>
        </authorList>
    </citation>
    <scope>NUCLEOTIDE SEQUENCE [LARGE SCALE GENOMIC DNA]</scope>
    <source>
        <strain evidence="1 2">FGSC 10403</strain>
    </source>
</reference>
<sequence>MAANAFMSWTLLRGSGVAEQDTFGGFARDFANPPPDGALAVAARVSATPGRLARSSARCPARACSETGGLDPIRGYGGHPCPNHGTHSRP</sequence>
<accession>A0AAJ0MRU4</accession>
<name>A0AAJ0MRU4_9PEZI</name>
<dbReference type="RefSeq" id="XP_062693469.1">
    <property type="nucleotide sequence ID" value="XM_062840180.1"/>
</dbReference>
<gene>
    <name evidence="1" type="ORF">B0T23DRAFT_429214</name>
</gene>